<dbReference type="OrthoDB" id="9800945at2"/>
<dbReference type="STRING" id="706587.Desti_4900"/>
<gene>
    <name evidence="1" type="ordered locus">Desti_4900</name>
</gene>
<sequence>MSNTGNPFWPELPLAEWQNTYTTLHMCTQVVGKIKLMQSPHVNHWWQVVLYVNARGLTTSPIPYGTRTFEIDFDFMDHVLIVRTNDGGQRTFALAGNSVADFYRKLMDVLHSLEIYVKIWTKPVEVPERILFEEDHTHASYDSQHVQRLWQILVQTDRVLKQFRSGFIGKCSPVHFFWGAFDMAVTRFSGRAAPMHPGGVPALADFVVQEAYSHEVSSCGFWPGGGAVLEPAFYAYAYPEPTGFKEVSIIPEQAFYSAEMSEFILPYDAVRQSQNPDDMLLKFSQSTYEAAADLGNWDRKSLERNSPESGGKF</sequence>
<protein>
    <recommendedName>
        <fullName evidence="3">Ava_C0101 and related proteins</fullName>
    </recommendedName>
</protein>
<dbReference type="eggNOG" id="ENOG502Z7SC">
    <property type="taxonomic scope" value="Bacteria"/>
</dbReference>
<dbReference type="Pfam" id="PF19459">
    <property type="entry name" value="DUF5996"/>
    <property type="match status" value="1"/>
</dbReference>
<dbReference type="EMBL" id="CP003360">
    <property type="protein sequence ID" value="AFM27514.1"/>
    <property type="molecule type" value="Genomic_DNA"/>
</dbReference>
<proteinExistence type="predicted"/>
<evidence type="ECO:0000313" key="2">
    <source>
        <dbReference type="Proteomes" id="UP000006055"/>
    </source>
</evidence>
<accession>I4CD73</accession>
<dbReference type="RefSeq" id="WP_014812620.1">
    <property type="nucleotide sequence ID" value="NC_018025.1"/>
</dbReference>
<evidence type="ECO:0000313" key="1">
    <source>
        <dbReference type="EMBL" id="AFM27514.1"/>
    </source>
</evidence>
<keyword evidence="2" id="KW-1185">Reference proteome</keyword>
<reference evidence="2" key="1">
    <citation type="submission" date="2012-06" db="EMBL/GenBank/DDBJ databases">
        <title>Complete sequence of chromosome of Desulfomonile tiedjei DSM 6799.</title>
        <authorList>
            <person name="Lucas S."/>
            <person name="Copeland A."/>
            <person name="Lapidus A."/>
            <person name="Glavina del Rio T."/>
            <person name="Dalin E."/>
            <person name="Tice H."/>
            <person name="Bruce D."/>
            <person name="Goodwin L."/>
            <person name="Pitluck S."/>
            <person name="Peters L."/>
            <person name="Ovchinnikova G."/>
            <person name="Zeytun A."/>
            <person name="Lu M."/>
            <person name="Kyrpides N."/>
            <person name="Mavromatis K."/>
            <person name="Ivanova N."/>
            <person name="Brettin T."/>
            <person name="Detter J.C."/>
            <person name="Han C."/>
            <person name="Larimer F."/>
            <person name="Land M."/>
            <person name="Hauser L."/>
            <person name="Markowitz V."/>
            <person name="Cheng J.-F."/>
            <person name="Hugenholtz P."/>
            <person name="Woyke T."/>
            <person name="Wu D."/>
            <person name="Spring S."/>
            <person name="Schroeder M."/>
            <person name="Brambilla E."/>
            <person name="Klenk H.-P."/>
            <person name="Eisen J.A."/>
        </authorList>
    </citation>
    <scope>NUCLEOTIDE SEQUENCE [LARGE SCALE GENOMIC DNA]</scope>
    <source>
        <strain evidence="2">ATCC 49306 / DSM 6799 / DCB-1</strain>
    </source>
</reference>
<evidence type="ECO:0008006" key="3">
    <source>
        <dbReference type="Google" id="ProtNLM"/>
    </source>
</evidence>
<dbReference type="KEGG" id="dti:Desti_4900"/>
<dbReference type="Proteomes" id="UP000006055">
    <property type="component" value="Chromosome"/>
</dbReference>
<dbReference type="InterPro" id="IPR046038">
    <property type="entry name" value="DUF5996"/>
</dbReference>
<dbReference type="HOGENOM" id="CLU_054566_0_0_7"/>
<dbReference type="AlphaFoldDB" id="I4CD73"/>
<dbReference type="PATRIC" id="fig|706587.4.peg.5551"/>
<organism evidence="1 2">
    <name type="scientific">Desulfomonile tiedjei (strain ATCC 49306 / DSM 6799 / DCB-1)</name>
    <dbReference type="NCBI Taxonomy" id="706587"/>
    <lineage>
        <taxon>Bacteria</taxon>
        <taxon>Pseudomonadati</taxon>
        <taxon>Thermodesulfobacteriota</taxon>
        <taxon>Desulfomonilia</taxon>
        <taxon>Desulfomonilales</taxon>
        <taxon>Desulfomonilaceae</taxon>
        <taxon>Desulfomonile</taxon>
    </lineage>
</organism>
<name>I4CD73_DESTA</name>